<keyword evidence="3" id="KW-0133">Cell shape</keyword>
<sequence>MSNLFTFLFRYRGILVFGLLEVLSLFLYVRNSSYQRAAFFNSANAYTGQVLATRTRVYDYFRLIEVNQGLVAENAVLRQQLYRPDGAGRVADSLPVAKDSLTQVRLQQLGRPDSLLLGLRQLPARDPDYPLIPARVINNSLRKVDNYLTLNVGSQDGVRPGMGVLAAGGVVGRVKVASEHYATVTSVLHSKTSISAKLLRDGTFGSIKWPGDDPTHVLLDYIPRQNKLVRGDTVMTSGYNAIFPEGVMIGQVESFVKEPDKNFWTVRVRLAVNFTKLTYVYVVSSRPKAERDTVEVRSGIKPEEEEKP</sequence>
<feature type="domain" description="Rod shape-determining protein MreC beta-barrel core" evidence="6">
    <location>
        <begin position="136"/>
        <end position="283"/>
    </location>
</feature>
<organism evidence="7 8">
    <name type="scientific">Hymenobacter elongatus</name>
    <dbReference type="NCBI Taxonomy" id="877208"/>
    <lineage>
        <taxon>Bacteria</taxon>
        <taxon>Pseudomonadati</taxon>
        <taxon>Bacteroidota</taxon>
        <taxon>Cytophagia</taxon>
        <taxon>Cytophagales</taxon>
        <taxon>Hymenobacteraceae</taxon>
        <taxon>Hymenobacter</taxon>
    </lineage>
</organism>
<keyword evidence="5" id="KW-0812">Transmembrane</keyword>
<dbReference type="InterPro" id="IPR007221">
    <property type="entry name" value="MreC"/>
</dbReference>
<evidence type="ECO:0000256" key="4">
    <source>
        <dbReference type="ARBA" id="ARBA00032089"/>
    </source>
</evidence>
<evidence type="ECO:0000256" key="2">
    <source>
        <dbReference type="ARBA" id="ARBA00013855"/>
    </source>
</evidence>
<dbReference type="Proteomes" id="UP000297739">
    <property type="component" value="Unassembled WGS sequence"/>
</dbReference>
<comment type="caution">
    <text evidence="7">The sequence shown here is derived from an EMBL/GenBank/DDBJ whole genome shotgun (WGS) entry which is preliminary data.</text>
</comment>
<feature type="transmembrane region" description="Helical" evidence="5">
    <location>
        <begin position="12"/>
        <end position="29"/>
    </location>
</feature>
<keyword evidence="5" id="KW-1133">Transmembrane helix</keyword>
<dbReference type="Gene3D" id="2.40.10.340">
    <property type="entry name" value="Rod shape-determining protein MreC, domain 1"/>
    <property type="match status" value="1"/>
</dbReference>
<dbReference type="InterPro" id="IPR042175">
    <property type="entry name" value="Cell/Rod_MreC_2"/>
</dbReference>
<dbReference type="InterPro" id="IPR042177">
    <property type="entry name" value="Cell/Rod_1"/>
</dbReference>
<dbReference type="GO" id="GO:0008360">
    <property type="term" value="P:regulation of cell shape"/>
    <property type="evidence" value="ECO:0007669"/>
    <property type="project" value="UniProtKB-KW"/>
</dbReference>
<dbReference type="EMBL" id="SRLD01000013">
    <property type="protein sequence ID" value="TGE17013.1"/>
    <property type="molecule type" value="Genomic_DNA"/>
</dbReference>
<evidence type="ECO:0000313" key="8">
    <source>
        <dbReference type="Proteomes" id="UP000297739"/>
    </source>
</evidence>
<dbReference type="Pfam" id="PF04085">
    <property type="entry name" value="MreC"/>
    <property type="match status" value="1"/>
</dbReference>
<comment type="similarity">
    <text evidence="1">Belongs to the MreC family.</text>
</comment>
<dbReference type="PANTHER" id="PTHR34138">
    <property type="entry name" value="CELL SHAPE-DETERMINING PROTEIN MREC"/>
    <property type="match status" value="1"/>
</dbReference>
<evidence type="ECO:0000313" key="7">
    <source>
        <dbReference type="EMBL" id="TGE17013.1"/>
    </source>
</evidence>
<evidence type="ECO:0000256" key="5">
    <source>
        <dbReference type="SAM" id="Phobius"/>
    </source>
</evidence>
<dbReference type="AlphaFoldDB" id="A0A4Z0PMB7"/>
<proteinExistence type="inferred from homology"/>
<evidence type="ECO:0000259" key="6">
    <source>
        <dbReference type="Pfam" id="PF04085"/>
    </source>
</evidence>
<gene>
    <name evidence="7" type="primary">mreC</name>
    <name evidence="7" type="ORF">E5J99_08485</name>
</gene>
<keyword evidence="8" id="KW-1185">Reference proteome</keyword>
<evidence type="ECO:0000256" key="1">
    <source>
        <dbReference type="ARBA" id="ARBA00009369"/>
    </source>
</evidence>
<dbReference type="Gene3D" id="2.40.10.350">
    <property type="entry name" value="Rod shape-determining protein MreC, domain 2"/>
    <property type="match status" value="1"/>
</dbReference>
<reference evidence="7 8" key="1">
    <citation type="submission" date="2019-04" db="EMBL/GenBank/DDBJ databases">
        <authorList>
            <person name="Feng G."/>
            <person name="Zhang J."/>
            <person name="Zhu H."/>
        </authorList>
    </citation>
    <scope>NUCLEOTIDE SEQUENCE [LARGE SCALE GENOMIC DNA]</scope>
    <source>
        <strain evidence="7 8">JCM 17223</strain>
    </source>
</reference>
<accession>A0A4Z0PMB7</accession>
<dbReference type="NCBIfam" id="NF010532">
    <property type="entry name" value="PRK13922.9-3"/>
    <property type="match status" value="1"/>
</dbReference>
<keyword evidence="5" id="KW-0472">Membrane</keyword>
<protein>
    <recommendedName>
        <fullName evidence="2">Cell shape-determining protein MreC</fullName>
    </recommendedName>
    <alternativeName>
        <fullName evidence="4">Cell shape protein MreC</fullName>
    </alternativeName>
</protein>
<evidence type="ECO:0000256" key="3">
    <source>
        <dbReference type="ARBA" id="ARBA00022960"/>
    </source>
</evidence>
<dbReference type="GO" id="GO:0005886">
    <property type="term" value="C:plasma membrane"/>
    <property type="evidence" value="ECO:0007669"/>
    <property type="project" value="TreeGrafter"/>
</dbReference>
<name>A0A4Z0PMB7_9BACT</name>
<dbReference type="InterPro" id="IPR055342">
    <property type="entry name" value="MreC_beta-barrel_core"/>
</dbReference>
<dbReference type="PANTHER" id="PTHR34138:SF1">
    <property type="entry name" value="CELL SHAPE-DETERMINING PROTEIN MREC"/>
    <property type="match status" value="1"/>
</dbReference>
<dbReference type="OrthoDB" id="9811827at2"/>
<dbReference type="RefSeq" id="WP_135497290.1">
    <property type="nucleotide sequence ID" value="NZ_SRLD01000013.1"/>
</dbReference>